<protein>
    <submittedName>
        <fullName evidence="1">Uncharacterized protein</fullName>
    </submittedName>
</protein>
<evidence type="ECO:0000313" key="1">
    <source>
        <dbReference type="EMBL" id="CAH2054832.1"/>
    </source>
</evidence>
<proteinExistence type="predicted"/>
<accession>A0ABN8ID05</accession>
<sequence length="125" mass="13480">MGQLMKRSTSGRETGQCAVDCSSGVRRERATVRSTIYNQMALHRCACVRTLCTAPAHARGPERGNDVHEVLSLITRFASAPAARTTAERPPFVPRELFSLFTSGAAMHAAPAIVSSTVRRTLHSG</sequence>
<feature type="non-terminal residue" evidence="1">
    <location>
        <position position="125"/>
    </location>
</feature>
<evidence type="ECO:0000313" key="2">
    <source>
        <dbReference type="Proteomes" id="UP000837857"/>
    </source>
</evidence>
<gene>
    <name evidence="1" type="ORF">IPOD504_LOCUS8806</name>
</gene>
<name>A0ABN8ID05_9NEOP</name>
<organism evidence="1 2">
    <name type="scientific">Iphiclides podalirius</name>
    <name type="common">scarce swallowtail</name>
    <dbReference type="NCBI Taxonomy" id="110791"/>
    <lineage>
        <taxon>Eukaryota</taxon>
        <taxon>Metazoa</taxon>
        <taxon>Ecdysozoa</taxon>
        <taxon>Arthropoda</taxon>
        <taxon>Hexapoda</taxon>
        <taxon>Insecta</taxon>
        <taxon>Pterygota</taxon>
        <taxon>Neoptera</taxon>
        <taxon>Endopterygota</taxon>
        <taxon>Lepidoptera</taxon>
        <taxon>Glossata</taxon>
        <taxon>Ditrysia</taxon>
        <taxon>Papilionoidea</taxon>
        <taxon>Papilionidae</taxon>
        <taxon>Papilioninae</taxon>
        <taxon>Iphiclides</taxon>
    </lineage>
</organism>
<dbReference type="Proteomes" id="UP000837857">
    <property type="component" value="Chromosome 21"/>
</dbReference>
<reference evidence="1" key="1">
    <citation type="submission" date="2022-03" db="EMBL/GenBank/DDBJ databases">
        <authorList>
            <person name="Martin H S."/>
        </authorList>
    </citation>
    <scope>NUCLEOTIDE SEQUENCE</scope>
</reference>
<dbReference type="EMBL" id="OW152833">
    <property type="protein sequence ID" value="CAH2054832.1"/>
    <property type="molecule type" value="Genomic_DNA"/>
</dbReference>
<keyword evidence="2" id="KW-1185">Reference proteome</keyword>